<dbReference type="CDD" id="cd18793">
    <property type="entry name" value="SF2_C_SNF"/>
    <property type="match status" value="1"/>
</dbReference>
<dbReference type="Gene3D" id="3.40.50.10810">
    <property type="entry name" value="Tandem AAA-ATPase domain"/>
    <property type="match status" value="1"/>
</dbReference>
<keyword evidence="5" id="KW-0347">Helicase</keyword>
<dbReference type="GO" id="GO:0004386">
    <property type="term" value="F:helicase activity"/>
    <property type="evidence" value="ECO:0007669"/>
    <property type="project" value="UniProtKB-KW"/>
</dbReference>
<dbReference type="InterPro" id="IPR027417">
    <property type="entry name" value="P-loop_NTPase"/>
</dbReference>
<accession>A0A7Z0DSB9</accession>
<dbReference type="InterPro" id="IPR000330">
    <property type="entry name" value="SNF2_N"/>
</dbReference>
<dbReference type="GO" id="GO:0016787">
    <property type="term" value="F:hydrolase activity"/>
    <property type="evidence" value="ECO:0007669"/>
    <property type="project" value="UniProtKB-KW"/>
</dbReference>
<dbReference type="SUPFAM" id="SSF52540">
    <property type="entry name" value="P-loop containing nucleoside triphosphate hydrolases"/>
    <property type="match status" value="2"/>
</dbReference>
<dbReference type="AlphaFoldDB" id="A0A7Z0DSB9"/>
<dbReference type="Pfam" id="PF00271">
    <property type="entry name" value="Helicase_C"/>
    <property type="match status" value="1"/>
</dbReference>
<protein>
    <submittedName>
        <fullName evidence="5">Superfamily II DNA or RNA helicase</fullName>
    </submittedName>
</protein>
<proteinExistence type="predicted"/>
<dbReference type="Pfam" id="PF00176">
    <property type="entry name" value="SNF2-rel_dom"/>
    <property type="match status" value="1"/>
</dbReference>
<evidence type="ECO:0000256" key="1">
    <source>
        <dbReference type="ARBA" id="ARBA00022801"/>
    </source>
</evidence>
<dbReference type="PROSITE" id="PS51194">
    <property type="entry name" value="HELICASE_CTER"/>
    <property type="match status" value="1"/>
</dbReference>
<comment type="caution">
    <text evidence="5">The sequence shown here is derived from an EMBL/GenBank/DDBJ whole genome shotgun (WGS) entry which is preliminary data.</text>
</comment>
<dbReference type="Proteomes" id="UP000564496">
    <property type="component" value="Unassembled WGS sequence"/>
</dbReference>
<keyword evidence="5" id="KW-0067">ATP-binding</keyword>
<evidence type="ECO:0000313" key="5">
    <source>
        <dbReference type="EMBL" id="NYI80638.1"/>
    </source>
</evidence>
<dbReference type="PROSITE" id="PS51192">
    <property type="entry name" value="HELICASE_ATP_BIND_1"/>
    <property type="match status" value="1"/>
</dbReference>
<keyword evidence="6" id="KW-1185">Reference proteome</keyword>
<evidence type="ECO:0000259" key="4">
    <source>
        <dbReference type="PROSITE" id="PS51194"/>
    </source>
</evidence>
<sequence>MILAAAGRLRRAAAENLGHRIDAKPEDPLLTSLVRALATARAFEDDLSEHRGRLSELADAVADWGTVPAWDGEVLLLHRSSPRRGADLATWVKNWADWAGNTGLAKLLSRTESVISVEEAWATYSRQAVEFYGSLAEIAGIPVDEQGAQGHLPDQIVEAVNSLHLDKAQLAVSLRGYQDFGARFALMQRRVILGDEMGLGKTVQAIAAMAHLAASGANHFVVVCPPAVVFNWVKEIRAHSRLAAFRIHGPDRDAELRRWRQQGGVAVVSFGISNGIDLGGLDPAMLVVDEAHYVKNPEAKRSQAVARHAQRSDRVLFLSGTPMENRLSEFHALVSHLQPDVLGDIDPAAAAVGGKQFRAAVAPVYLRRKSEDVLAELPELIQTEEWTDLTAVETDAYLDALNASDFAALRRIALTADPDSSKLARLEEIVDEALGGGRKVLVFSYFREALAAILDRLGDRAIGVINGSVPVAAREKLCEEFNSSLRPKVLIGQIEAMGTGLNLQAASVVVLCEPQVKPTIEAQAIKRAHRMGQVENVSVYRLLTTESVDERMLALLDLKRRVFDEYVDESAVATVSPDAVDATDADLAKQVLAQEQNRLIEQLRARAAAQRAASTPQPESPAAGPTDAKSSRVETCPSCDRRVDPMSGRCACS</sequence>
<feature type="region of interest" description="Disordered" evidence="2">
    <location>
        <begin position="605"/>
        <end position="644"/>
    </location>
</feature>
<name>A0A7Z0DSB9_9ACTN</name>
<dbReference type="InterPro" id="IPR001650">
    <property type="entry name" value="Helicase_C-like"/>
</dbReference>
<dbReference type="InterPro" id="IPR014001">
    <property type="entry name" value="Helicase_ATP-bd"/>
</dbReference>
<feature type="domain" description="Helicase ATP-binding" evidence="3">
    <location>
        <begin position="182"/>
        <end position="340"/>
    </location>
</feature>
<organism evidence="5 6">
    <name type="scientific">Nocardioides panzhihuensis</name>
    <dbReference type="NCBI Taxonomy" id="860243"/>
    <lineage>
        <taxon>Bacteria</taxon>
        <taxon>Bacillati</taxon>
        <taxon>Actinomycetota</taxon>
        <taxon>Actinomycetes</taxon>
        <taxon>Propionibacteriales</taxon>
        <taxon>Nocardioidaceae</taxon>
        <taxon>Nocardioides</taxon>
    </lineage>
</organism>
<evidence type="ECO:0000259" key="3">
    <source>
        <dbReference type="PROSITE" id="PS51192"/>
    </source>
</evidence>
<dbReference type="SMART" id="SM00487">
    <property type="entry name" value="DEXDc"/>
    <property type="match status" value="1"/>
</dbReference>
<dbReference type="InterPro" id="IPR038718">
    <property type="entry name" value="SNF2-like_sf"/>
</dbReference>
<reference evidence="5 6" key="1">
    <citation type="submission" date="2020-07" db="EMBL/GenBank/DDBJ databases">
        <title>Sequencing the genomes of 1000 actinobacteria strains.</title>
        <authorList>
            <person name="Klenk H.-P."/>
        </authorList>
    </citation>
    <scope>NUCLEOTIDE SEQUENCE [LARGE SCALE GENOMIC DNA]</scope>
    <source>
        <strain evidence="5 6">DSM 26487</strain>
    </source>
</reference>
<feature type="domain" description="Helicase C-terminal" evidence="4">
    <location>
        <begin position="425"/>
        <end position="588"/>
    </location>
</feature>
<dbReference type="SMART" id="SM00490">
    <property type="entry name" value="HELICc"/>
    <property type="match status" value="1"/>
</dbReference>
<dbReference type="Gene3D" id="3.40.50.300">
    <property type="entry name" value="P-loop containing nucleotide triphosphate hydrolases"/>
    <property type="match status" value="1"/>
</dbReference>
<keyword evidence="5" id="KW-0547">Nucleotide-binding</keyword>
<dbReference type="PANTHER" id="PTHR10799">
    <property type="entry name" value="SNF2/RAD54 HELICASE FAMILY"/>
    <property type="match status" value="1"/>
</dbReference>
<dbReference type="CDD" id="cd17919">
    <property type="entry name" value="DEXHc_Snf"/>
    <property type="match status" value="1"/>
</dbReference>
<evidence type="ECO:0000313" key="6">
    <source>
        <dbReference type="Proteomes" id="UP000564496"/>
    </source>
</evidence>
<dbReference type="EMBL" id="JACBZR010000001">
    <property type="protein sequence ID" value="NYI80638.1"/>
    <property type="molecule type" value="Genomic_DNA"/>
</dbReference>
<evidence type="ECO:0000256" key="2">
    <source>
        <dbReference type="SAM" id="MobiDB-lite"/>
    </source>
</evidence>
<dbReference type="GO" id="GO:0005524">
    <property type="term" value="F:ATP binding"/>
    <property type="evidence" value="ECO:0007669"/>
    <property type="project" value="InterPro"/>
</dbReference>
<dbReference type="InterPro" id="IPR049730">
    <property type="entry name" value="SNF2/RAD54-like_C"/>
</dbReference>
<gene>
    <name evidence="5" type="ORF">BJ988_005286</name>
</gene>
<keyword evidence="1" id="KW-0378">Hydrolase</keyword>